<keyword evidence="1" id="KW-0812">Transmembrane</keyword>
<feature type="transmembrane region" description="Helical" evidence="1">
    <location>
        <begin position="28"/>
        <end position="47"/>
    </location>
</feature>
<feature type="transmembrane region" description="Helical" evidence="1">
    <location>
        <begin position="59"/>
        <end position="83"/>
    </location>
</feature>
<keyword evidence="1" id="KW-0472">Membrane</keyword>
<sequence>MMRLAAFAAVSYIPFVWFMKGNLPNGNNWLTLNVIYTLLIGFLALRAKREIEQPWLKTTVILVLLWLSLPGDWSYLAVLYILAFDHFRGDFKKQAYAYCAITLISMIPELFYPIVCLLNSQPMIKQNLAIGIINLGRFLPIGLLYLYNGQKGGGGKWAQWGFYVFYPFHLIILCKIRGLLNG</sequence>
<keyword evidence="1" id="KW-1133">Transmembrane helix</keyword>
<dbReference type="Pfam" id="PF05857">
    <property type="entry name" value="TraX"/>
    <property type="match status" value="1"/>
</dbReference>
<feature type="transmembrane region" description="Helical" evidence="1">
    <location>
        <begin position="127"/>
        <end position="148"/>
    </location>
</feature>
<proteinExistence type="predicted"/>
<accession>A0A645H3X0</accession>
<protein>
    <recommendedName>
        <fullName evidence="3">TraX protein</fullName>
    </recommendedName>
</protein>
<dbReference type="InterPro" id="IPR008875">
    <property type="entry name" value="TraX"/>
</dbReference>
<feature type="transmembrane region" description="Helical" evidence="1">
    <location>
        <begin position="95"/>
        <end position="115"/>
    </location>
</feature>
<evidence type="ECO:0000313" key="2">
    <source>
        <dbReference type="EMBL" id="MPN31024.1"/>
    </source>
</evidence>
<comment type="caution">
    <text evidence="2">The sequence shown here is derived from an EMBL/GenBank/DDBJ whole genome shotgun (WGS) entry which is preliminary data.</text>
</comment>
<dbReference type="EMBL" id="VSSQ01082377">
    <property type="protein sequence ID" value="MPN31024.1"/>
    <property type="molecule type" value="Genomic_DNA"/>
</dbReference>
<name>A0A645H3X0_9ZZZZ</name>
<evidence type="ECO:0000256" key="1">
    <source>
        <dbReference type="SAM" id="Phobius"/>
    </source>
</evidence>
<gene>
    <name evidence="2" type="ORF">SDC9_178495</name>
</gene>
<dbReference type="AlphaFoldDB" id="A0A645H3X0"/>
<reference evidence="2" key="1">
    <citation type="submission" date="2019-08" db="EMBL/GenBank/DDBJ databases">
        <authorList>
            <person name="Kucharzyk K."/>
            <person name="Murdoch R.W."/>
            <person name="Higgins S."/>
            <person name="Loffler F."/>
        </authorList>
    </citation>
    <scope>NUCLEOTIDE SEQUENCE</scope>
</reference>
<feature type="transmembrane region" description="Helical" evidence="1">
    <location>
        <begin position="160"/>
        <end position="180"/>
    </location>
</feature>
<organism evidence="2">
    <name type="scientific">bioreactor metagenome</name>
    <dbReference type="NCBI Taxonomy" id="1076179"/>
    <lineage>
        <taxon>unclassified sequences</taxon>
        <taxon>metagenomes</taxon>
        <taxon>ecological metagenomes</taxon>
    </lineage>
</organism>
<evidence type="ECO:0008006" key="3">
    <source>
        <dbReference type="Google" id="ProtNLM"/>
    </source>
</evidence>